<dbReference type="AlphaFoldDB" id="A0A1H0VBM1"/>
<sequence length="238" mass="25654">MLLKVTKIKSGYGKVSILHGVDFNVLPGQIITVLGPNGAGKSTLMKAIAGQLPVSSGTIEFSGTLTNGLSAQEVNKLGIGYVPQEQNVFAELTVMENMKVAAMPFKDAGSRVDRVMDHFPILKERAAQMASTLSGGERQTLAISAALVAEPKVLLLDEPTAGLAPIFVDRIIEWITELASEGMAVVWVVEQDPEKILTVSQMTCFIEGGRSTAWLESEILLEPGRLQQMLLEDKKCSK</sequence>
<keyword evidence="8" id="KW-1185">Reference proteome</keyword>
<dbReference type="GO" id="GO:0015658">
    <property type="term" value="F:branched-chain amino acid transmembrane transporter activity"/>
    <property type="evidence" value="ECO:0007669"/>
    <property type="project" value="TreeGrafter"/>
</dbReference>
<evidence type="ECO:0000313" key="8">
    <source>
        <dbReference type="Proteomes" id="UP000199073"/>
    </source>
</evidence>
<evidence type="ECO:0000256" key="1">
    <source>
        <dbReference type="ARBA" id="ARBA00005417"/>
    </source>
</evidence>
<dbReference type="GO" id="GO:0016887">
    <property type="term" value="F:ATP hydrolysis activity"/>
    <property type="evidence" value="ECO:0007669"/>
    <property type="project" value="InterPro"/>
</dbReference>
<dbReference type="InterPro" id="IPR052156">
    <property type="entry name" value="BCAA_Transport_ATP-bd_LivF"/>
</dbReference>
<dbReference type="Proteomes" id="UP000199073">
    <property type="component" value="Unassembled WGS sequence"/>
</dbReference>
<dbReference type="OrthoDB" id="9809450at2"/>
<dbReference type="CDD" id="cd03224">
    <property type="entry name" value="ABC_TM1139_LivF_branched"/>
    <property type="match status" value="1"/>
</dbReference>
<keyword evidence="4 7" id="KW-0067">ATP-binding</keyword>
<keyword evidence="3" id="KW-0547">Nucleotide-binding</keyword>
<gene>
    <name evidence="7" type="ORF">SAMN05660330_03975</name>
</gene>
<dbReference type="InterPro" id="IPR027417">
    <property type="entry name" value="P-loop_NTPase"/>
</dbReference>
<dbReference type="EMBL" id="FNJI01000045">
    <property type="protein sequence ID" value="SDP75820.1"/>
    <property type="molecule type" value="Genomic_DNA"/>
</dbReference>
<evidence type="ECO:0000256" key="5">
    <source>
        <dbReference type="ARBA" id="ARBA00022970"/>
    </source>
</evidence>
<keyword evidence="5" id="KW-0029">Amino-acid transport</keyword>
<dbReference type="GO" id="GO:0005524">
    <property type="term" value="F:ATP binding"/>
    <property type="evidence" value="ECO:0007669"/>
    <property type="project" value="UniProtKB-KW"/>
</dbReference>
<dbReference type="Gene3D" id="3.40.50.300">
    <property type="entry name" value="P-loop containing nucleotide triphosphate hydrolases"/>
    <property type="match status" value="1"/>
</dbReference>
<dbReference type="RefSeq" id="WP_092225872.1">
    <property type="nucleotide sequence ID" value="NZ_FNJI01000045.1"/>
</dbReference>
<dbReference type="GO" id="GO:0015807">
    <property type="term" value="P:L-amino acid transport"/>
    <property type="evidence" value="ECO:0007669"/>
    <property type="project" value="TreeGrafter"/>
</dbReference>
<evidence type="ECO:0000259" key="6">
    <source>
        <dbReference type="PROSITE" id="PS50893"/>
    </source>
</evidence>
<dbReference type="InterPro" id="IPR003439">
    <property type="entry name" value="ABC_transporter-like_ATP-bd"/>
</dbReference>
<evidence type="ECO:0000256" key="4">
    <source>
        <dbReference type="ARBA" id="ARBA00022840"/>
    </source>
</evidence>
<dbReference type="PROSITE" id="PS50893">
    <property type="entry name" value="ABC_TRANSPORTER_2"/>
    <property type="match status" value="1"/>
</dbReference>
<evidence type="ECO:0000256" key="2">
    <source>
        <dbReference type="ARBA" id="ARBA00022448"/>
    </source>
</evidence>
<feature type="domain" description="ABC transporter" evidence="6">
    <location>
        <begin position="3"/>
        <end position="233"/>
    </location>
</feature>
<keyword evidence="2" id="KW-0813">Transport</keyword>
<dbReference type="Pfam" id="PF00005">
    <property type="entry name" value="ABC_tran"/>
    <property type="match status" value="1"/>
</dbReference>
<dbReference type="SMART" id="SM00382">
    <property type="entry name" value="AAA"/>
    <property type="match status" value="1"/>
</dbReference>
<dbReference type="SUPFAM" id="SSF52540">
    <property type="entry name" value="P-loop containing nucleoside triphosphate hydrolases"/>
    <property type="match status" value="1"/>
</dbReference>
<proteinExistence type="inferred from homology"/>
<reference evidence="7 8" key="1">
    <citation type="submission" date="2016-10" db="EMBL/GenBank/DDBJ databases">
        <authorList>
            <person name="de Groot N.N."/>
        </authorList>
    </citation>
    <scope>NUCLEOTIDE SEQUENCE [LARGE SCALE GENOMIC DNA]</scope>
    <source>
        <strain evidence="7 8">DSM 12130</strain>
    </source>
</reference>
<comment type="similarity">
    <text evidence="1">Belongs to the ABC transporter superfamily.</text>
</comment>
<accession>A0A1H0VBM1</accession>
<dbReference type="STRING" id="91360.SAMN05660330_03975"/>
<protein>
    <submittedName>
        <fullName evidence="7">Amino acid/amide ABC transporter ATP-binding protein 2, HAAT family</fullName>
    </submittedName>
</protein>
<dbReference type="PANTHER" id="PTHR43820">
    <property type="entry name" value="HIGH-AFFINITY BRANCHED-CHAIN AMINO ACID TRANSPORT ATP-BINDING PROTEIN LIVF"/>
    <property type="match status" value="1"/>
</dbReference>
<name>A0A1H0VBM1_9BACT</name>
<dbReference type="InterPro" id="IPR003593">
    <property type="entry name" value="AAA+_ATPase"/>
</dbReference>
<evidence type="ECO:0000313" key="7">
    <source>
        <dbReference type="EMBL" id="SDP75820.1"/>
    </source>
</evidence>
<organism evidence="7 8">
    <name type="scientific">Desulforhopalus singaporensis</name>
    <dbReference type="NCBI Taxonomy" id="91360"/>
    <lineage>
        <taxon>Bacteria</taxon>
        <taxon>Pseudomonadati</taxon>
        <taxon>Thermodesulfobacteriota</taxon>
        <taxon>Desulfobulbia</taxon>
        <taxon>Desulfobulbales</taxon>
        <taxon>Desulfocapsaceae</taxon>
        <taxon>Desulforhopalus</taxon>
    </lineage>
</organism>
<evidence type="ECO:0000256" key="3">
    <source>
        <dbReference type="ARBA" id="ARBA00022741"/>
    </source>
</evidence>
<dbReference type="PANTHER" id="PTHR43820:SF4">
    <property type="entry name" value="HIGH-AFFINITY BRANCHED-CHAIN AMINO ACID TRANSPORT ATP-BINDING PROTEIN LIVF"/>
    <property type="match status" value="1"/>
</dbReference>